<dbReference type="InterPro" id="IPR009056">
    <property type="entry name" value="Cyt_c-like_dom"/>
</dbReference>
<dbReference type="InterPro" id="IPR004852">
    <property type="entry name" value="Di-haem_cyt_c_peroxidsae"/>
</dbReference>
<evidence type="ECO:0000256" key="12">
    <source>
        <dbReference type="ARBA" id="ARBA00073576"/>
    </source>
</evidence>
<keyword evidence="5 14" id="KW-0479">Metal-binding</keyword>
<evidence type="ECO:0000256" key="2">
    <source>
        <dbReference type="ARBA" id="ARBA00004856"/>
    </source>
</evidence>
<feature type="domain" description="Cytochrome c" evidence="15">
    <location>
        <begin position="73"/>
        <end position="174"/>
    </location>
</feature>
<dbReference type="PANTHER" id="PTHR30600:SF10">
    <property type="entry name" value="BLL6722 PROTEIN"/>
    <property type="match status" value="1"/>
</dbReference>
<feature type="binding site" description="covalent" evidence="13">
    <location>
        <position position="95"/>
    </location>
    <ligand>
        <name>heme c</name>
        <dbReference type="ChEBI" id="CHEBI:61717"/>
        <label>1</label>
    </ligand>
</feature>
<dbReference type="EMBL" id="UGQL01000001">
    <property type="protein sequence ID" value="STZ26862.1"/>
    <property type="molecule type" value="Genomic_DNA"/>
</dbReference>
<dbReference type="InterPro" id="IPR051395">
    <property type="entry name" value="Cytochrome_c_Peroxidase/MauG"/>
</dbReference>
<keyword evidence="4 13" id="KW-0349">Heme</keyword>
<evidence type="ECO:0000256" key="10">
    <source>
        <dbReference type="ARBA" id="ARBA00023004"/>
    </source>
</evidence>
<evidence type="ECO:0000313" key="17">
    <source>
        <dbReference type="Proteomes" id="UP000255024"/>
    </source>
</evidence>
<evidence type="ECO:0000256" key="14">
    <source>
        <dbReference type="PIRSR" id="PIRSR000294-2"/>
    </source>
</evidence>
<dbReference type="PIRSF" id="PIRSF000294">
    <property type="entry name" value="Cytochrome-c_peroxidase"/>
    <property type="match status" value="1"/>
</dbReference>
<proteinExistence type="predicted"/>
<evidence type="ECO:0000256" key="5">
    <source>
        <dbReference type="ARBA" id="ARBA00022723"/>
    </source>
</evidence>
<evidence type="ECO:0000256" key="13">
    <source>
        <dbReference type="PIRSR" id="PIRSR000294-1"/>
    </source>
</evidence>
<evidence type="ECO:0000259" key="15">
    <source>
        <dbReference type="PROSITE" id="PS51007"/>
    </source>
</evidence>
<organism evidence="16 17">
    <name type="scientific">Myroides odoratus</name>
    <name type="common">Flavobacterium odoratum</name>
    <dbReference type="NCBI Taxonomy" id="256"/>
    <lineage>
        <taxon>Bacteria</taxon>
        <taxon>Pseudomonadati</taxon>
        <taxon>Bacteroidota</taxon>
        <taxon>Flavobacteriia</taxon>
        <taxon>Flavobacteriales</taxon>
        <taxon>Flavobacteriaceae</taxon>
        <taxon>Myroides</taxon>
    </lineage>
</organism>
<evidence type="ECO:0000256" key="3">
    <source>
        <dbReference type="ARBA" id="ARBA00022448"/>
    </source>
</evidence>
<evidence type="ECO:0000256" key="8">
    <source>
        <dbReference type="ARBA" id="ARBA00022982"/>
    </source>
</evidence>
<evidence type="ECO:0000256" key="4">
    <source>
        <dbReference type="ARBA" id="ARBA00022617"/>
    </source>
</evidence>
<dbReference type="AlphaFoldDB" id="A0A378RIL2"/>
<comment type="cofactor">
    <cofactor evidence="13">
        <name>heme</name>
        <dbReference type="ChEBI" id="CHEBI:30413"/>
    </cofactor>
    <text evidence="13">Binds 2 heme groups.</text>
</comment>
<keyword evidence="9 16" id="KW-0560">Oxidoreductase</keyword>
<keyword evidence="10 14" id="KW-0408">Iron</keyword>
<reference evidence="16 17" key="1">
    <citation type="submission" date="2018-06" db="EMBL/GenBank/DDBJ databases">
        <authorList>
            <consortium name="Pathogen Informatics"/>
            <person name="Doyle S."/>
        </authorList>
    </citation>
    <scope>NUCLEOTIDE SEQUENCE [LARGE SCALE GENOMIC DNA]</scope>
    <source>
        <strain evidence="16 17">NCTC11179</strain>
    </source>
</reference>
<dbReference type="GO" id="GO:0020037">
    <property type="term" value="F:heme binding"/>
    <property type="evidence" value="ECO:0007669"/>
    <property type="project" value="InterPro"/>
</dbReference>
<evidence type="ECO:0000256" key="9">
    <source>
        <dbReference type="ARBA" id="ARBA00023002"/>
    </source>
</evidence>
<name>A0A378RIL2_MYROD</name>
<dbReference type="FunFam" id="1.10.760.10:FF:000019">
    <property type="entry name" value="Di-heme cytochrome C peroxidase"/>
    <property type="match status" value="1"/>
</dbReference>
<evidence type="ECO:0000313" key="16">
    <source>
        <dbReference type="EMBL" id="STZ26862.1"/>
    </source>
</evidence>
<gene>
    <name evidence="16" type="primary">ccp_1</name>
    <name evidence="16" type="ORF">NCTC11179_00389</name>
</gene>
<dbReference type="GO" id="GO:0009055">
    <property type="term" value="F:electron transfer activity"/>
    <property type="evidence" value="ECO:0007669"/>
    <property type="project" value="InterPro"/>
</dbReference>
<evidence type="ECO:0000256" key="11">
    <source>
        <dbReference type="ARBA" id="ARBA00058991"/>
    </source>
</evidence>
<comment type="pathway">
    <text evidence="2">One-carbon metabolism; methylamine degradation.</text>
</comment>
<dbReference type="PROSITE" id="PS51007">
    <property type="entry name" value="CYTC"/>
    <property type="match status" value="2"/>
</dbReference>
<comment type="PTM">
    <text evidence="13">Binds 2 heme groups per subunit.</text>
</comment>
<sequence length="376" mass="43501">MRKNIGAILGGLLLFVVYANFMLKENETYAVIVAQYKKPIEQWPSPVVDKGVAWREFEALDMDTLYYETQEMPEVVLGKTLFFDPKLSKSNQISCSSCHDPEMGWTDHRQVSLGNDHLLGKRNTPSLYNIAARTSYFWDGRAETLEQQMVGPLSAHHEMDTDIKSLPAKIRAIKEYKPLFKAAFGEEKITYDRIISAIATFQKTIKSQPSRLDKFIQGEYQYLTDQEIYGMHLFRTKAGCMNCHHGKYLTDESFHNIGLTYYKREYEDLGRYWYTKRAEDVGKFKTPSLRDLAVTRPWMHNGLMDDLEGIVNLYNSGMNMINPTEEEKRLDPLFPTTDTLMKSLELNEQEIKAIVAFLESLSGSYYKMPRPDLPRK</sequence>
<comment type="function">
    <text evidence="11">Involved in methylamine metabolism. Essential for the maturation of the beta subunit of MADH, presumably via a step in the biosynthesis of tryptophan tryptophylquinone (TTQ), the cofactor of MADH.</text>
</comment>
<dbReference type="GO" id="GO:0046872">
    <property type="term" value="F:metal ion binding"/>
    <property type="evidence" value="ECO:0007669"/>
    <property type="project" value="UniProtKB-KW"/>
</dbReference>
<evidence type="ECO:0000256" key="1">
    <source>
        <dbReference type="ARBA" id="ARBA00004418"/>
    </source>
</evidence>
<dbReference type="Gene3D" id="1.10.760.10">
    <property type="entry name" value="Cytochrome c-like domain"/>
    <property type="match status" value="2"/>
</dbReference>
<dbReference type="SUPFAM" id="SSF46626">
    <property type="entry name" value="Cytochrome c"/>
    <property type="match status" value="2"/>
</dbReference>
<feature type="binding site" description="covalent" evidence="13">
    <location>
        <position position="240"/>
    </location>
    <ligand>
        <name>heme c</name>
        <dbReference type="ChEBI" id="CHEBI:61717"/>
        <label>2</label>
    </ligand>
</feature>
<feature type="binding site" description="axial binding residue" evidence="14">
    <location>
        <position position="99"/>
    </location>
    <ligand>
        <name>heme c</name>
        <dbReference type="ChEBI" id="CHEBI:61717"/>
        <label>1</label>
    </ligand>
    <ligandPart>
        <name>Fe</name>
        <dbReference type="ChEBI" id="CHEBI:18248"/>
    </ligandPart>
</feature>
<accession>A0A378RIL2</accession>
<keyword evidence="17" id="KW-1185">Reference proteome</keyword>
<feature type="binding site" description="covalent" evidence="13">
    <location>
        <position position="98"/>
    </location>
    <ligand>
        <name>heme c</name>
        <dbReference type="ChEBI" id="CHEBI:61717"/>
        <label>1</label>
    </ligand>
</feature>
<keyword evidence="7" id="KW-0574">Periplasm</keyword>
<keyword evidence="3" id="KW-0813">Transport</keyword>
<feature type="binding site" description="axial binding residue" evidence="14">
    <location>
        <position position="244"/>
    </location>
    <ligand>
        <name>heme c</name>
        <dbReference type="ChEBI" id="CHEBI:61717"/>
        <label>2</label>
    </ligand>
    <ligandPart>
        <name>Fe</name>
        <dbReference type="ChEBI" id="CHEBI:18248"/>
    </ligandPart>
</feature>
<dbReference type="GO" id="GO:0042597">
    <property type="term" value="C:periplasmic space"/>
    <property type="evidence" value="ECO:0007669"/>
    <property type="project" value="UniProtKB-SubCell"/>
</dbReference>
<evidence type="ECO:0000256" key="6">
    <source>
        <dbReference type="ARBA" id="ARBA00022729"/>
    </source>
</evidence>
<keyword evidence="6" id="KW-0732">Signal</keyword>
<feature type="binding site" description="covalent" evidence="13">
    <location>
        <position position="243"/>
    </location>
    <ligand>
        <name>heme c</name>
        <dbReference type="ChEBI" id="CHEBI:61717"/>
        <label>2</label>
    </ligand>
</feature>
<evidence type="ECO:0000256" key="7">
    <source>
        <dbReference type="ARBA" id="ARBA00022764"/>
    </source>
</evidence>
<comment type="subcellular location">
    <subcellularLocation>
        <location evidence="1">Periplasm</location>
    </subcellularLocation>
</comment>
<protein>
    <recommendedName>
        <fullName evidence="12">Methylamine utilization protein MauG</fullName>
    </recommendedName>
</protein>
<dbReference type="InterPro" id="IPR026259">
    <property type="entry name" value="MauG/Cytc_peroxidase"/>
</dbReference>
<dbReference type="InterPro" id="IPR036909">
    <property type="entry name" value="Cyt_c-like_dom_sf"/>
</dbReference>
<keyword evidence="8" id="KW-0249">Electron transport</keyword>
<dbReference type="PANTHER" id="PTHR30600">
    <property type="entry name" value="CYTOCHROME C PEROXIDASE-RELATED"/>
    <property type="match status" value="1"/>
</dbReference>
<dbReference type="Pfam" id="PF03150">
    <property type="entry name" value="CCP_MauG"/>
    <property type="match status" value="1"/>
</dbReference>
<feature type="domain" description="Cytochrome c" evidence="15">
    <location>
        <begin position="225"/>
        <end position="362"/>
    </location>
</feature>
<dbReference type="GO" id="GO:0004130">
    <property type="term" value="F:cytochrome-c peroxidase activity"/>
    <property type="evidence" value="ECO:0007669"/>
    <property type="project" value="TreeGrafter"/>
</dbReference>
<dbReference type="Proteomes" id="UP000255024">
    <property type="component" value="Unassembled WGS sequence"/>
</dbReference>
<keyword evidence="16" id="KW-0575">Peroxidase</keyword>
<dbReference type="RefSeq" id="WP_115089919.1">
    <property type="nucleotide sequence ID" value="NZ_CP068107.1"/>
</dbReference>